<evidence type="ECO:0000256" key="2">
    <source>
        <dbReference type="ARBA" id="ARBA00022485"/>
    </source>
</evidence>
<dbReference type="Proteomes" id="UP000198324">
    <property type="component" value="Unassembled WGS sequence"/>
</dbReference>
<dbReference type="NCBIfam" id="TIGR04311">
    <property type="entry name" value="rSAM_Geo_metal"/>
    <property type="match status" value="1"/>
</dbReference>
<comment type="cofactor">
    <cofactor evidence="1">
        <name>[4Fe-4S] cluster</name>
        <dbReference type="ChEBI" id="CHEBI:49883"/>
    </cofactor>
</comment>
<dbReference type="GO" id="GO:0051536">
    <property type="term" value="F:iron-sulfur cluster binding"/>
    <property type="evidence" value="ECO:0007669"/>
    <property type="project" value="UniProtKB-KW"/>
</dbReference>
<dbReference type="InterPro" id="IPR027586">
    <property type="entry name" value="rSAM_metal_mat"/>
</dbReference>
<dbReference type="CDD" id="cd21121">
    <property type="entry name" value="SPASM_Cmo-like"/>
    <property type="match status" value="1"/>
</dbReference>
<dbReference type="InterPro" id="IPR050377">
    <property type="entry name" value="Radical_SAM_PqqE_MftC-like"/>
</dbReference>
<keyword evidence="9" id="KW-1185">Reference proteome</keyword>
<accession>A0A239ART9</accession>
<dbReference type="CDD" id="cd01335">
    <property type="entry name" value="Radical_SAM"/>
    <property type="match status" value="1"/>
</dbReference>
<evidence type="ECO:0000256" key="3">
    <source>
        <dbReference type="ARBA" id="ARBA00022691"/>
    </source>
</evidence>
<gene>
    <name evidence="8" type="ORF">SAMN04488503_2174</name>
</gene>
<dbReference type="AlphaFoldDB" id="A0A239ART9"/>
<dbReference type="Pfam" id="PF13186">
    <property type="entry name" value="SPASM"/>
    <property type="match status" value="1"/>
</dbReference>
<keyword evidence="2" id="KW-0004">4Fe-4S</keyword>
<dbReference type="InterPro" id="IPR007197">
    <property type="entry name" value="rSAM"/>
</dbReference>
<reference evidence="8 9" key="1">
    <citation type="submission" date="2017-06" db="EMBL/GenBank/DDBJ databases">
        <authorList>
            <person name="Kim H.J."/>
            <person name="Triplett B.A."/>
        </authorList>
    </citation>
    <scope>NUCLEOTIDE SEQUENCE [LARGE SCALE GENOMIC DNA]</scope>
    <source>
        <strain evidence="8 9">DSM 13116</strain>
    </source>
</reference>
<keyword evidence="5" id="KW-0408">Iron</keyword>
<dbReference type="GO" id="GO:0003824">
    <property type="term" value="F:catalytic activity"/>
    <property type="evidence" value="ECO:0007669"/>
    <property type="project" value="InterPro"/>
</dbReference>
<evidence type="ECO:0000256" key="6">
    <source>
        <dbReference type="ARBA" id="ARBA00023014"/>
    </source>
</evidence>
<evidence type="ECO:0000256" key="1">
    <source>
        <dbReference type="ARBA" id="ARBA00001966"/>
    </source>
</evidence>
<protein>
    <submittedName>
        <fullName evidence="8">Putative metalloenzyme radical SAM/SPASM domain maturase</fullName>
    </submittedName>
</protein>
<dbReference type="EMBL" id="FZOC01000004">
    <property type="protein sequence ID" value="SNR98250.1"/>
    <property type="molecule type" value="Genomic_DNA"/>
</dbReference>
<dbReference type="Pfam" id="PF04055">
    <property type="entry name" value="Radical_SAM"/>
    <property type="match status" value="1"/>
</dbReference>
<organism evidence="8 9">
    <name type="scientific">Humidesulfovibrio mexicanus</name>
    <dbReference type="NCBI Taxonomy" id="147047"/>
    <lineage>
        <taxon>Bacteria</taxon>
        <taxon>Pseudomonadati</taxon>
        <taxon>Thermodesulfobacteriota</taxon>
        <taxon>Desulfovibrionia</taxon>
        <taxon>Desulfovibrionales</taxon>
        <taxon>Desulfovibrionaceae</taxon>
        <taxon>Humidesulfovibrio</taxon>
    </lineage>
</organism>
<dbReference type="PROSITE" id="PS51918">
    <property type="entry name" value="RADICAL_SAM"/>
    <property type="match status" value="1"/>
</dbReference>
<dbReference type="PANTHER" id="PTHR11228:SF7">
    <property type="entry name" value="PQQA PEPTIDE CYCLASE"/>
    <property type="match status" value="1"/>
</dbReference>
<dbReference type="SFLD" id="SFLDG01067">
    <property type="entry name" value="SPASM/twitch_domain_containing"/>
    <property type="match status" value="1"/>
</dbReference>
<evidence type="ECO:0000256" key="5">
    <source>
        <dbReference type="ARBA" id="ARBA00023004"/>
    </source>
</evidence>
<evidence type="ECO:0000256" key="4">
    <source>
        <dbReference type="ARBA" id="ARBA00022723"/>
    </source>
</evidence>
<dbReference type="InterPro" id="IPR013785">
    <property type="entry name" value="Aldolase_TIM"/>
</dbReference>
<evidence type="ECO:0000259" key="7">
    <source>
        <dbReference type="PROSITE" id="PS51918"/>
    </source>
</evidence>
<evidence type="ECO:0000313" key="8">
    <source>
        <dbReference type="EMBL" id="SNR98250.1"/>
    </source>
</evidence>
<proteinExistence type="predicted"/>
<dbReference type="SFLD" id="SFLDS00029">
    <property type="entry name" value="Radical_SAM"/>
    <property type="match status" value="1"/>
</dbReference>
<dbReference type="SUPFAM" id="SSF102114">
    <property type="entry name" value="Radical SAM enzymes"/>
    <property type="match status" value="1"/>
</dbReference>
<name>A0A239ART9_9BACT</name>
<dbReference type="GO" id="GO:0046872">
    <property type="term" value="F:metal ion binding"/>
    <property type="evidence" value="ECO:0007669"/>
    <property type="project" value="UniProtKB-KW"/>
</dbReference>
<keyword evidence="6" id="KW-0411">Iron-sulfur</keyword>
<dbReference type="InterPro" id="IPR058240">
    <property type="entry name" value="rSAM_sf"/>
</dbReference>
<dbReference type="RefSeq" id="WP_089274391.1">
    <property type="nucleotide sequence ID" value="NZ_FZOC01000004.1"/>
</dbReference>
<dbReference type="PANTHER" id="PTHR11228">
    <property type="entry name" value="RADICAL SAM DOMAIN PROTEIN"/>
    <property type="match status" value="1"/>
</dbReference>
<dbReference type="Gene3D" id="3.20.20.70">
    <property type="entry name" value="Aldolase class I"/>
    <property type="match status" value="2"/>
</dbReference>
<dbReference type="SFLD" id="SFLDG01387">
    <property type="entry name" value="BtrN-like_SPASM_domain_contain"/>
    <property type="match status" value="1"/>
</dbReference>
<dbReference type="OrthoDB" id="9772409at2"/>
<keyword evidence="3" id="KW-0949">S-adenosyl-L-methionine</keyword>
<evidence type="ECO:0000313" key="9">
    <source>
        <dbReference type="Proteomes" id="UP000198324"/>
    </source>
</evidence>
<sequence>MSDFPETLFIETTTRCNLSCAMCARCQPGWEGGFGDLDFGLFERLGEPLRHARAVVLNGMGEPLLHPDLPRMVRFVKQRQPEGGWCGLQTNGLPLDGGLARDLAEAGLDVACVSHDGEVDLGHGPGRPGGLGDPLERAAALLRHASRETGRPMRIGVETVLMRGNVGSLPALVERAASLGLDFLLASHLLPMDADSEAEALFLPVSAASLALFSRHQADAQAQGLDLGAVPRGAAMFPRSPADQAFLDVFLRMRDEAREQGVWLNVVRLAAVDQGERARLADIFGEARNRARALGLELRLPPLTAPDRPQDRRCPFMERCAAFIDWRGRVSPCHFLWHGHQCRVLGDRKRVDARHFGDISATPLEELWRDPEFVLFRDTVRRAEYPACGDCGAALCSDVSGVSGPFERDCLGLEVPCGHCPWSVGQLACLGS</sequence>
<feature type="domain" description="Radical SAM core" evidence="7">
    <location>
        <begin position="2"/>
        <end position="229"/>
    </location>
</feature>
<dbReference type="InterPro" id="IPR023885">
    <property type="entry name" value="4Fe4S-binding_SPASM_dom"/>
</dbReference>
<dbReference type="InterPro" id="IPR034391">
    <property type="entry name" value="AdoMet-like_SPASM_containing"/>
</dbReference>
<keyword evidence="4" id="KW-0479">Metal-binding</keyword>